<evidence type="ECO:0000313" key="7">
    <source>
        <dbReference type="EMBL" id="KAL2101728.1"/>
    </source>
</evidence>
<comment type="caution">
    <text evidence="7">The sequence shown here is derived from an EMBL/GenBank/DDBJ whole genome shotgun (WGS) entry which is preliminary data.</text>
</comment>
<dbReference type="SMART" id="SM00034">
    <property type="entry name" value="CLECT"/>
    <property type="match status" value="1"/>
</dbReference>
<dbReference type="PANTHER" id="PTHR46160">
    <property type="entry name" value="ALPHA-TECTORIN-RELATED"/>
    <property type="match status" value="1"/>
</dbReference>
<evidence type="ECO:0000313" key="8">
    <source>
        <dbReference type="Proteomes" id="UP001591681"/>
    </source>
</evidence>
<dbReference type="InterPro" id="IPR016187">
    <property type="entry name" value="CTDL_fold"/>
</dbReference>
<dbReference type="InterPro" id="IPR052749">
    <property type="entry name" value="Alpha-tectorin"/>
</dbReference>
<gene>
    <name evidence="7" type="ORF">ACEWY4_003489</name>
</gene>
<feature type="signal peptide" evidence="5">
    <location>
        <begin position="1"/>
        <end position="22"/>
    </location>
</feature>
<keyword evidence="5" id="KW-0732">Signal</keyword>
<proteinExistence type="predicted"/>
<dbReference type="Pfam" id="PF01391">
    <property type="entry name" value="Collagen"/>
    <property type="match status" value="1"/>
</dbReference>
<evidence type="ECO:0000256" key="1">
    <source>
        <dbReference type="ARBA" id="ARBA00022837"/>
    </source>
</evidence>
<dbReference type="Pfam" id="PF00059">
    <property type="entry name" value="Lectin_C"/>
    <property type="match status" value="1"/>
</dbReference>
<sequence length="459" mass="50038">MAPLKLCFTALLVTYLVAAGEAETQDPPPLSCPALAGIPGTPGHNGLPGRDGRDGKEGPPGPKGDKGDTGVSGVQGLSGQMGCTGLAGAPGPKGDRGDPGTSGVSVNDSVIISLQSEIQILRSKLSLLEQASRFRTFKKIGLKYYVTDGHSATFDEGLKFCSDVGATLVLPRTEEENQALAKFLAEYPSTYSFIATTDRAIEGQFTDLEGMPLTLIKWARGEPQNAGNGEDCVVVDRLGGWFDVACEGNRQIVCEISVNHNGDLTFNESFSSFTPYKFPAHSNRDIIAPLWTDIDNRERGNISYQQYTTGDVLHRATRDINSYFPNVTFTASWVFVATWDRVAYFPKTATIGYDTMNSTHYGSLRTCYPNGTIDVVNLNTSSNINVLGRWAFATSLQTTNFSCEHRDHVVGMRLQVSSAERLNETAVEERILKPLKELLRQRGVDVSGIRLRGFYQEEP</sequence>
<dbReference type="PROSITE" id="PS50041">
    <property type="entry name" value="C_TYPE_LECTIN_2"/>
    <property type="match status" value="1"/>
</dbReference>
<dbReference type="SUPFAM" id="SSF56436">
    <property type="entry name" value="C-type lectin-like"/>
    <property type="match status" value="1"/>
</dbReference>
<feature type="region of interest" description="Disordered" evidence="4">
    <location>
        <begin position="23"/>
        <end position="104"/>
    </location>
</feature>
<evidence type="ECO:0000256" key="3">
    <source>
        <dbReference type="ARBA" id="ARBA00023157"/>
    </source>
</evidence>
<dbReference type="InterPro" id="IPR003886">
    <property type="entry name" value="NIDO_dom"/>
</dbReference>
<dbReference type="PROSITE" id="PS00615">
    <property type="entry name" value="C_TYPE_LECTIN_1"/>
    <property type="match status" value="1"/>
</dbReference>
<accession>A0ABD1KRC8</accession>
<dbReference type="InterPro" id="IPR008160">
    <property type="entry name" value="Collagen"/>
</dbReference>
<keyword evidence="8" id="KW-1185">Reference proteome</keyword>
<protein>
    <recommendedName>
        <fullName evidence="6">C-type lectin domain-containing protein</fullName>
    </recommendedName>
</protein>
<organism evidence="7 8">
    <name type="scientific">Coilia grayii</name>
    <name type="common">Gray's grenadier anchovy</name>
    <dbReference type="NCBI Taxonomy" id="363190"/>
    <lineage>
        <taxon>Eukaryota</taxon>
        <taxon>Metazoa</taxon>
        <taxon>Chordata</taxon>
        <taxon>Craniata</taxon>
        <taxon>Vertebrata</taxon>
        <taxon>Euteleostomi</taxon>
        <taxon>Actinopterygii</taxon>
        <taxon>Neopterygii</taxon>
        <taxon>Teleostei</taxon>
        <taxon>Clupei</taxon>
        <taxon>Clupeiformes</taxon>
        <taxon>Clupeoidei</taxon>
        <taxon>Engraulidae</taxon>
        <taxon>Coilinae</taxon>
        <taxon>Coilia</taxon>
    </lineage>
</organism>
<evidence type="ECO:0000256" key="5">
    <source>
        <dbReference type="SAM" id="SignalP"/>
    </source>
</evidence>
<dbReference type="Pfam" id="PF06119">
    <property type="entry name" value="NIDO"/>
    <property type="match status" value="1"/>
</dbReference>
<keyword evidence="3" id="KW-1015">Disulfide bond</keyword>
<dbReference type="AlphaFoldDB" id="A0ABD1KRC8"/>
<dbReference type="Gene3D" id="3.10.100.10">
    <property type="entry name" value="Mannose-Binding Protein A, subunit A"/>
    <property type="match status" value="1"/>
</dbReference>
<dbReference type="Proteomes" id="UP001591681">
    <property type="component" value="Unassembled WGS sequence"/>
</dbReference>
<feature type="compositionally biased region" description="Basic and acidic residues" evidence="4">
    <location>
        <begin position="50"/>
        <end position="68"/>
    </location>
</feature>
<evidence type="ECO:0000256" key="4">
    <source>
        <dbReference type="SAM" id="MobiDB-lite"/>
    </source>
</evidence>
<dbReference type="PANTHER" id="PTHR46160:SF9">
    <property type="entry name" value="PROTEIN PRY2-RELATED"/>
    <property type="match status" value="1"/>
</dbReference>
<evidence type="ECO:0000259" key="6">
    <source>
        <dbReference type="PROSITE" id="PS50041"/>
    </source>
</evidence>
<keyword evidence="2" id="KW-0176">Collagen</keyword>
<keyword evidence="1" id="KW-0106">Calcium</keyword>
<reference evidence="7 8" key="1">
    <citation type="submission" date="2024-09" db="EMBL/GenBank/DDBJ databases">
        <title>A chromosome-level genome assembly of Gray's grenadier anchovy, Coilia grayii.</title>
        <authorList>
            <person name="Fu Z."/>
        </authorList>
    </citation>
    <scope>NUCLEOTIDE SEQUENCE [LARGE SCALE GENOMIC DNA]</scope>
    <source>
        <strain evidence="7">G4</strain>
        <tissue evidence="7">Muscle</tissue>
    </source>
</reference>
<dbReference type="EMBL" id="JBHFQA010000003">
    <property type="protein sequence ID" value="KAL2101728.1"/>
    <property type="molecule type" value="Genomic_DNA"/>
</dbReference>
<dbReference type="InterPro" id="IPR018378">
    <property type="entry name" value="C-type_lectin_CS"/>
</dbReference>
<dbReference type="SMART" id="SM00539">
    <property type="entry name" value="NIDO"/>
    <property type="match status" value="1"/>
</dbReference>
<name>A0ABD1KRC8_9TELE</name>
<dbReference type="InterPro" id="IPR001304">
    <property type="entry name" value="C-type_lectin-like"/>
</dbReference>
<evidence type="ECO:0000256" key="2">
    <source>
        <dbReference type="ARBA" id="ARBA00023119"/>
    </source>
</evidence>
<dbReference type="GO" id="GO:0005581">
    <property type="term" value="C:collagen trimer"/>
    <property type="evidence" value="ECO:0007669"/>
    <property type="project" value="UniProtKB-KW"/>
</dbReference>
<feature type="chain" id="PRO_5044750986" description="C-type lectin domain-containing protein" evidence="5">
    <location>
        <begin position="23"/>
        <end position="459"/>
    </location>
</feature>
<dbReference type="InterPro" id="IPR016186">
    <property type="entry name" value="C-type_lectin-like/link_sf"/>
</dbReference>
<feature type="domain" description="C-type lectin" evidence="6">
    <location>
        <begin position="144"/>
        <end position="255"/>
    </location>
</feature>